<dbReference type="GO" id="GO:0005886">
    <property type="term" value="C:plasma membrane"/>
    <property type="evidence" value="ECO:0007669"/>
    <property type="project" value="TreeGrafter"/>
</dbReference>
<gene>
    <name evidence="4" type="ORF">Pla52n_40900</name>
</gene>
<feature type="compositionally biased region" description="Acidic residues" evidence="1">
    <location>
        <begin position="352"/>
        <end position="366"/>
    </location>
</feature>
<accession>A0A5C6AU86</accession>
<dbReference type="SUPFAM" id="SSF111369">
    <property type="entry name" value="HlyD-like secretion proteins"/>
    <property type="match status" value="1"/>
</dbReference>
<dbReference type="AlphaFoldDB" id="A0A5C6AU86"/>
<dbReference type="InterPro" id="IPR058625">
    <property type="entry name" value="MdtA-like_BSH"/>
</dbReference>
<dbReference type="Pfam" id="PF25917">
    <property type="entry name" value="BSH_RND"/>
    <property type="match status" value="1"/>
</dbReference>
<comment type="caution">
    <text evidence="4">The sequence shown here is derived from an EMBL/GenBank/DDBJ whole genome shotgun (WGS) entry which is preliminary data.</text>
</comment>
<evidence type="ECO:0000256" key="2">
    <source>
        <dbReference type="SAM" id="Phobius"/>
    </source>
</evidence>
<evidence type="ECO:0000313" key="4">
    <source>
        <dbReference type="EMBL" id="TWU03001.1"/>
    </source>
</evidence>
<keyword evidence="2" id="KW-0472">Membrane</keyword>
<dbReference type="PANTHER" id="PTHR30438:SF2">
    <property type="entry name" value="MEMBRANE PROTEIN"/>
    <property type="match status" value="1"/>
</dbReference>
<feature type="transmembrane region" description="Helical" evidence="2">
    <location>
        <begin position="21"/>
        <end position="41"/>
    </location>
</feature>
<dbReference type="EMBL" id="SJPN01000004">
    <property type="protein sequence ID" value="TWU03001.1"/>
    <property type="molecule type" value="Genomic_DNA"/>
</dbReference>
<reference evidence="4 5" key="1">
    <citation type="submission" date="2019-02" db="EMBL/GenBank/DDBJ databases">
        <title>Deep-cultivation of Planctomycetes and their phenomic and genomic characterization uncovers novel biology.</title>
        <authorList>
            <person name="Wiegand S."/>
            <person name="Jogler M."/>
            <person name="Boedeker C."/>
            <person name="Pinto D."/>
            <person name="Vollmers J."/>
            <person name="Rivas-Marin E."/>
            <person name="Kohn T."/>
            <person name="Peeters S.H."/>
            <person name="Heuer A."/>
            <person name="Rast P."/>
            <person name="Oberbeckmann S."/>
            <person name="Bunk B."/>
            <person name="Jeske O."/>
            <person name="Meyerdierks A."/>
            <person name="Storesund J.E."/>
            <person name="Kallscheuer N."/>
            <person name="Luecker S."/>
            <person name="Lage O.M."/>
            <person name="Pohl T."/>
            <person name="Merkel B.J."/>
            <person name="Hornburger P."/>
            <person name="Mueller R.-W."/>
            <person name="Bruemmer F."/>
            <person name="Labrenz M."/>
            <person name="Spormann A.M."/>
            <person name="Op Den Camp H."/>
            <person name="Overmann J."/>
            <person name="Amann R."/>
            <person name="Jetten M.S.M."/>
            <person name="Mascher T."/>
            <person name="Medema M.H."/>
            <person name="Devos D.P."/>
            <person name="Kaster A.-K."/>
            <person name="Ovreas L."/>
            <person name="Rohde M."/>
            <person name="Galperin M.Y."/>
            <person name="Jogler C."/>
        </authorList>
    </citation>
    <scope>NUCLEOTIDE SEQUENCE [LARGE SCALE GENOMIC DNA]</scope>
    <source>
        <strain evidence="4 5">Pla52n</strain>
    </source>
</reference>
<organism evidence="4 5">
    <name type="scientific">Stieleria varia</name>
    <dbReference type="NCBI Taxonomy" id="2528005"/>
    <lineage>
        <taxon>Bacteria</taxon>
        <taxon>Pseudomonadati</taxon>
        <taxon>Planctomycetota</taxon>
        <taxon>Planctomycetia</taxon>
        <taxon>Pirellulales</taxon>
        <taxon>Pirellulaceae</taxon>
        <taxon>Stieleria</taxon>
    </lineage>
</organism>
<dbReference type="OrthoDB" id="266524at2"/>
<name>A0A5C6AU86_9BACT</name>
<feature type="domain" description="Multidrug resistance protein MdtA-like barrel-sandwich hybrid" evidence="3">
    <location>
        <begin position="101"/>
        <end position="280"/>
    </location>
</feature>
<evidence type="ECO:0000313" key="5">
    <source>
        <dbReference type="Proteomes" id="UP000320176"/>
    </source>
</evidence>
<protein>
    <submittedName>
        <fullName evidence="4">Putative efflux pump membrane fusion protein</fullName>
    </submittedName>
</protein>
<proteinExistence type="predicted"/>
<dbReference type="Proteomes" id="UP000320176">
    <property type="component" value="Unassembled WGS sequence"/>
</dbReference>
<feature type="region of interest" description="Disordered" evidence="1">
    <location>
        <begin position="352"/>
        <end position="371"/>
    </location>
</feature>
<keyword evidence="5" id="KW-1185">Reference proteome</keyword>
<evidence type="ECO:0000259" key="3">
    <source>
        <dbReference type="Pfam" id="PF25917"/>
    </source>
</evidence>
<dbReference type="Gene3D" id="2.40.50.100">
    <property type="match status" value="1"/>
</dbReference>
<dbReference type="PANTHER" id="PTHR30438">
    <property type="entry name" value="36 KDA ANTIGEN-RELATED"/>
    <property type="match status" value="1"/>
</dbReference>
<dbReference type="Gene3D" id="1.10.287.470">
    <property type="entry name" value="Helix hairpin bin"/>
    <property type="match status" value="1"/>
</dbReference>
<evidence type="ECO:0000256" key="1">
    <source>
        <dbReference type="SAM" id="MobiDB-lite"/>
    </source>
</evidence>
<dbReference type="RefSeq" id="WP_146521221.1">
    <property type="nucleotide sequence ID" value="NZ_CP151726.1"/>
</dbReference>
<sequence length="493" mass="53287">MSTAHSAPAHQRSRTITWRRGMAATGLLTVGLMIAVGYAIYQAGSDDGDAITDSNSARVNAPPLAVSIVRAGQLDPPVLGQSYAGLLIARRESELSFERGGRLVMIDCDEGDVVSAGQALAELDQENLNAAEARIRAELAAAESLLTEYINGPRKQDLAVARARVDELTSRVQLSKVEADRQKQLAARQATSRSELDAAVFGLQADEHGLIAAQANLEQLDEGTRKERIDAQRATVDAVRAGLAEISAQRGDSQIVAPYRGTIQSRRVDEGTVVSANTPVLSLVSLEIEAQFGVPPEIANKLRPDDVVTVRVGQVQRAAWVDRMSPSVDRETRTRTVFVRFRQASDEWASEEWASDAEASADDDVSREENQSDRVYETLTSQGWIAGTTAHLEIPNMVLAQTSDDKFWLPVSALSRGTRGLWATLVIPGDDGSGVCEKRAVEVLKTDGTFALVQGMLRADDRVISDGLHRLTAGMLVQPAESIATSPVRLRDE</sequence>
<keyword evidence="2" id="KW-1133">Transmembrane helix</keyword>
<dbReference type="Gene3D" id="2.40.420.20">
    <property type="match status" value="1"/>
</dbReference>
<keyword evidence="2" id="KW-0812">Transmembrane</keyword>